<dbReference type="Pfam" id="PF17775">
    <property type="entry name" value="YchJ_M-like"/>
    <property type="match status" value="1"/>
</dbReference>
<dbReference type="Proteomes" id="UP000030786">
    <property type="component" value="Chromosome"/>
</dbReference>
<dbReference type="EMBL" id="CP009976">
    <property type="protein sequence ID" value="AIZ41123.1"/>
    <property type="molecule type" value="Genomic_DNA"/>
</dbReference>
<evidence type="ECO:0000259" key="1">
    <source>
        <dbReference type="Pfam" id="PF17775"/>
    </source>
</evidence>
<dbReference type="InterPro" id="IPR032710">
    <property type="entry name" value="NTF2-like_dom_sf"/>
</dbReference>
<feature type="domain" description="YchJ-like middle NTF2-like" evidence="1">
    <location>
        <begin position="28"/>
        <end position="125"/>
    </location>
</feature>
<dbReference type="KEGG" id="cbat:M666_05800"/>
<dbReference type="InterPro" id="IPR048469">
    <property type="entry name" value="YchJ-like_M"/>
</dbReference>
<dbReference type="RefSeq" id="WP_029665127.1">
    <property type="nucleotide sequence ID" value="NZ_CP009976.1"/>
</dbReference>
<organism evidence="2 3">
    <name type="scientific">Cellulophaga baltica 18</name>
    <dbReference type="NCBI Taxonomy" id="1348584"/>
    <lineage>
        <taxon>Bacteria</taxon>
        <taxon>Pseudomonadati</taxon>
        <taxon>Bacteroidota</taxon>
        <taxon>Flavobacteriia</taxon>
        <taxon>Flavobacteriales</taxon>
        <taxon>Flavobacteriaceae</taxon>
        <taxon>Cellulophaga</taxon>
    </lineage>
</organism>
<gene>
    <name evidence="2" type="ORF">M666_05800</name>
</gene>
<dbReference type="SUPFAM" id="SSF54427">
    <property type="entry name" value="NTF2-like"/>
    <property type="match status" value="1"/>
</dbReference>
<evidence type="ECO:0000313" key="2">
    <source>
        <dbReference type="EMBL" id="AIZ41123.1"/>
    </source>
</evidence>
<dbReference type="Gene3D" id="3.10.450.50">
    <property type="match status" value="1"/>
</dbReference>
<reference evidence="2 3" key="1">
    <citation type="journal article" date="2014" name="Environ. Microbiol.">
        <title>Contrasting genomic patterns and infection strategies of two co-existing Bacteroidetes podovirus genera.</title>
        <authorList>
            <person name="Holmfeldt K."/>
            <person name="Howard-Varona C."/>
            <person name="Solonenko N."/>
            <person name="Sullivan M.B."/>
        </authorList>
    </citation>
    <scope>NUCLEOTIDE SEQUENCE [LARGE SCALE GENOMIC DNA]</scope>
    <source>
        <strain evidence="2 3">18</strain>
    </source>
</reference>
<evidence type="ECO:0000313" key="3">
    <source>
        <dbReference type="Proteomes" id="UP000030786"/>
    </source>
</evidence>
<dbReference type="Pfam" id="PF02810">
    <property type="entry name" value="SEC-C"/>
    <property type="match status" value="1"/>
</dbReference>
<name>A0AAU8RBV3_9FLAO</name>
<dbReference type="PANTHER" id="PTHR33747:SF1">
    <property type="entry name" value="ADENYLATE CYCLASE-ASSOCIATED CAP C-TERMINAL DOMAIN-CONTAINING PROTEIN"/>
    <property type="match status" value="1"/>
</dbReference>
<proteinExistence type="predicted"/>
<accession>A0AAU8RBV3</accession>
<dbReference type="PANTHER" id="PTHR33747">
    <property type="entry name" value="UPF0225 PROTEIN SCO1677"/>
    <property type="match status" value="1"/>
</dbReference>
<sequence length="131" mass="14776">MIKCPCGSNQAYSNCCEIAHQQLSAVETAEQLMRSRYTAFTLADGDYLMKSHHSSTRPVKEKKAIEKWAKSVNWIRLEIINSAKGKASDTEGTVTFNAYYFDQGAVEVIHEKSAFVKEEGNWMYLGLAENE</sequence>
<protein>
    <submittedName>
        <fullName evidence="2">Sec-C motif domain protein</fullName>
    </submittedName>
</protein>
<dbReference type="GeneID" id="78060244"/>
<dbReference type="AlphaFoldDB" id="A0AAU8RBV3"/>
<dbReference type="InterPro" id="IPR004027">
    <property type="entry name" value="SEC_C_motif"/>
</dbReference>